<keyword evidence="7" id="KW-0963">Cytoplasm</keyword>
<accession>U2KS17</accession>
<dbReference type="InterPro" id="IPR012340">
    <property type="entry name" value="NA-bd_OB-fold"/>
</dbReference>
<dbReference type="InterPro" id="IPR006195">
    <property type="entry name" value="aa-tRNA-synth_II"/>
</dbReference>
<evidence type="ECO:0000313" key="12">
    <source>
        <dbReference type="Proteomes" id="UP000016646"/>
    </source>
</evidence>
<comment type="subcellular location">
    <subcellularLocation>
        <location evidence="7">Cytoplasm</location>
    </subcellularLocation>
</comment>
<evidence type="ECO:0000313" key="10">
    <source>
        <dbReference type="EMBL" id="ERK01287.1"/>
    </source>
</evidence>
<dbReference type="PRINTS" id="PR01042">
    <property type="entry name" value="TRNASYNTHASP"/>
</dbReference>
<dbReference type="InterPro" id="IPR045864">
    <property type="entry name" value="aa-tRNA-synth_II/BPL/LPL"/>
</dbReference>
<name>U2KS17_TRESO</name>
<reference evidence="11 12" key="1">
    <citation type="submission" date="2013-08" db="EMBL/GenBank/DDBJ databases">
        <authorList>
            <person name="Durkin A.S."/>
            <person name="Haft D.R."/>
            <person name="McCorrison J."/>
            <person name="Torralba M."/>
            <person name="Gillis M."/>
            <person name="Haft D.H."/>
            <person name="Methe B."/>
            <person name="Sutton G."/>
            <person name="Nelson K.E."/>
        </authorList>
    </citation>
    <scope>NUCLEOTIDE SEQUENCE [LARGE SCALE GENOMIC DNA]</scope>
    <source>
        <strain evidence="10 12">ATCC 35536</strain>
        <strain evidence="9 11">VPI DR56BR1116</strain>
    </source>
</reference>
<dbReference type="Proteomes" id="UP000016646">
    <property type="component" value="Unassembled WGS sequence"/>
</dbReference>
<evidence type="ECO:0000256" key="4">
    <source>
        <dbReference type="ARBA" id="ARBA00022840"/>
    </source>
</evidence>
<dbReference type="InterPro" id="IPR004364">
    <property type="entry name" value="Aa-tRNA-synt_II"/>
</dbReference>
<dbReference type="GO" id="GO:0003676">
    <property type="term" value="F:nucleic acid binding"/>
    <property type="evidence" value="ECO:0007669"/>
    <property type="project" value="InterPro"/>
</dbReference>
<sequence length="499" mass="56051">MRGTLLKAYKIATIVRMKPTLIKDLLASKPDGKAVTVCGWVRTVRDSKNLVFIQVNDGSSFASIQLTFDRTSPSAGADVKAIEENIAKANTGASVRAEGLLVPSPASGQAVEVTLEKLIVLGECPSDAYPLQKNKMSMEYLRENAHLRARTNTFGAVFRMRNQMAFAVHSFFQENGFQYINAPIITCSDAEGAGEMFQVTTLSLEKIAEIGVKAGNAGKKAESASSLVDYSKDFFGKKASLTVSGQLEAETLATALSRVYTFGPTFRAENSNTPRHLSEFWMIEPEMAFFDLDDDMDLAESFIQYLLRWALEKCRSDLEFFDKRIQNGLIAMLEHVAETPFKRISYTEAIEALEKHADKFEYKPFWGCDIQTEHERYLTEQIYKCPVMVYNYPKAIKAFYMKQNDDGKTVKALDVLVPGIGEIIGGSEREENYDKLLAACNERNMDMSNYTWYLDLRRFGTVPHSGFGLGFERLLRYVTGMSNLRDVIPYPRAPKLADF</sequence>
<evidence type="ECO:0000256" key="6">
    <source>
        <dbReference type="ARBA" id="ARBA00023146"/>
    </source>
</evidence>
<keyword evidence="3 7" id="KW-0547">Nucleotide-binding</keyword>
<evidence type="ECO:0000313" key="9">
    <source>
        <dbReference type="EMBL" id="ERF59525.1"/>
    </source>
</evidence>
<proteinExistence type="inferred from homology"/>
<keyword evidence="5 7" id="KW-0648">Protein biosynthesis</keyword>
<comment type="subunit">
    <text evidence="7">Homodimer.</text>
</comment>
<dbReference type="PANTHER" id="PTHR22594">
    <property type="entry name" value="ASPARTYL/LYSYL-TRNA SYNTHETASE"/>
    <property type="match status" value="1"/>
</dbReference>
<dbReference type="EC" id="6.1.1.22" evidence="7"/>
<comment type="caution">
    <text evidence="9">The sequence shown here is derived from an EMBL/GenBank/DDBJ whole genome shotgun (WGS) entry which is preliminary data.</text>
</comment>
<organism evidence="9 11">
    <name type="scientific">Treponema socranskii subsp. socranskii VPI DR56BR1116 = ATCC 35536</name>
    <dbReference type="NCBI Taxonomy" id="1125725"/>
    <lineage>
        <taxon>Bacteria</taxon>
        <taxon>Pseudomonadati</taxon>
        <taxon>Spirochaetota</taxon>
        <taxon>Spirochaetia</taxon>
        <taxon>Spirochaetales</taxon>
        <taxon>Treponemataceae</taxon>
        <taxon>Treponema</taxon>
    </lineage>
</organism>
<dbReference type="HAMAP" id="MF_00534">
    <property type="entry name" value="Asn_tRNA_synth"/>
    <property type="match status" value="1"/>
</dbReference>
<evidence type="ECO:0000256" key="2">
    <source>
        <dbReference type="ARBA" id="ARBA00022598"/>
    </source>
</evidence>
<dbReference type="SUPFAM" id="SSF50249">
    <property type="entry name" value="Nucleic acid-binding proteins"/>
    <property type="match status" value="1"/>
</dbReference>
<comment type="similarity">
    <text evidence="1 7">Belongs to the class-II aminoacyl-tRNA synthetase family.</text>
</comment>
<dbReference type="PANTHER" id="PTHR22594:SF34">
    <property type="entry name" value="ASPARAGINE--TRNA LIGASE, MITOCHONDRIAL-RELATED"/>
    <property type="match status" value="1"/>
</dbReference>
<evidence type="ECO:0000256" key="3">
    <source>
        <dbReference type="ARBA" id="ARBA00022741"/>
    </source>
</evidence>
<evidence type="ECO:0000256" key="1">
    <source>
        <dbReference type="ARBA" id="ARBA00008226"/>
    </source>
</evidence>
<dbReference type="GO" id="GO:0006421">
    <property type="term" value="P:asparaginyl-tRNA aminoacylation"/>
    <property type="evidence" value="ECO:0007669"/>
    <property type="project" value="UniProtKB-UniRule"/>
</dbReference>
<dbReference type="CDD" id="cd04318">
    <property type="entry name" value="EcAsnRS_like_N"/>
    <property type="match status" value="1"/>
</dbReference>
<dbReference type="Gene3D" id="3.30.930.10">
    <property type="entry name" value="Bira Bifunctional Protein, Domain 2"/>
    <property type="match status" value="1"/>
</dbReference>
<gene>
    <name evidence="7 9" type="primary">asnS</name>
    <name evidence="10" type="ORF">HMPREF0860_1983</name>
    <name evidence="9" type="ORF">HMPREF1325_0134</name>
</gene>
<keyword evidence="12" id="KW-1185">Reference proteome</keyword>
<dbReference type="SUPFAM" id="SSF55681">
    <property type="entry name" value="Class II aaRS and biotin synthetases"/>
    <property type="match status" value="1"/>
</dbReference>
<dbReference type="PATRIC" id="fig|1125725.3.peg.2524"/>
<protein>
    <recommendedName>
        <fullName evidence="7">Asparagine--tRNA ligase</fullName>
        <ecNumber evidence="7">6.1.1.22</ecNumber>
    </recommendedName>
    <alternativeName>
        <fullName evidence="7">Asparaginyl-tRNA synthetase</fullName>
        <shortName evidence="7">AsnRS</shortName>
    </alternativeName>
</protein>
<dbReference type="InterPro" id="IPR004522">
    <property type="entry name" value="Asn-tRNA-ligase"/>
</dbReference>
<dbReference type="GO" id="GO:0005737">
    <property type="term" value="C:cytoplasm"/>
    <property type="evidence" value="ECO:0007669"/>
    <property type="project" value="UniProtKB-SubCell"/>
</dbReference>
<dbReference type="Pfam" id="PF01336">
    <property type="entry name" value="tRNA_anti-codon"/>
    <property type="match status" value="1"/>
</dbReference>
<dbReference type="InterPro" id="IPR004365">
    <property type="entry name" value="NA-bd_OB_tRNA"/>
</dbReference>
<dbReference type="Gene3D" id="2.40.50.140">
    <property type="entry name" value="Nucleic acid-binding proteins"/>
    <property type="match status" value="1"/>
</dbReference>
<dbReference type="EMBL" id="AVQI01000059">
    <property type="protein sequence ID" value="ERK01287.1"/>
    <property type="molecule type" value="Genomic_DNA"/>
</dbReference>
<dbReference type="InterPro" id="IPR002312">
    <property type="entry name" value="Asp/Asn-tRNA-synth_IIb"/>
</dbReference>
<feature type="domain" description="Aminoacyl-transfer RNA synthetases class-II family profile" evidence="8">
    <location>
        <begin position="158"/>
        <end position="489"/>
    </location>
</feature>
<dbReference type="PROSITE" id="PS50862">
    <property type="entry name" value="AA_TRNA_LIGASE_II"/>
    <property type="match status" value="1"/>
</dbReference>
<keyword evidence="6 7" id="KW-0030">Aminoacyl-tRNA synthetase</keyword>
<keyword evidence="4 7" id="KW-0067">ATP-binding</keyword>
<dbReference type="GO" id="GO:0005524">
    <property type="term" value="F:ATP binding"/>
    <property type="evidence" value="ECO:0007669"/>
    <property type="project" value="UniProtKB-UniRule"/>
</dbReference>
<dbReference type="Proteomes" id="UP000016412">
    <property type="component" value="Unassembled WGS sequence"/>
</dbReference>
<evidence type="ECO:0000256" key="5">
    <source>
        <dbReference type="ARBA" id="ARBA00022917"/>
    </source>
</evidence>
<dbReference type="AlphaFoldDB" id="U2KS17"/>
<evidence type="ECO:0000256" key="7">
    <source>
        <dbReference type="HAMAP-Rule" id="MF_00534"/>
    </source>
</evidence>
<dbReference type="Pfam" id="PF00152">
    <property type="entry name" value="tRNA-synt_2"/>
    <property type="match status" value="1"/>
</dbReference>
<dbReference type="NCBIfam" id="TIGR00457">
    <property type="entry name" value="asnS"/>
    <property type="match status" value="1"/>
</dbReference>
<dbReference type="CDD" id="cd00776">
    <property type="entry name" value="AsxRS_core"/>
    <property type="match status" value="1"/>
</dbReference>
<dbReference type="FunFam" id="3.30.930.10:FF:000016">
    <property type="entry name" value="Asparagine--tRNA ligase"/>
    <property type="match status" value="1"/>
</dbReference>
<dbReference type="NCBIfam" id="NF003037">
    <property type="entry name" value="PRK03932.1"/>
    <property type="match status" value="1"/>
</dbReference>
<dbReference type="EMBL" id="AUZJ01000067">
    <property type="protein sequence ID" value="ERF59525.1"/>
    <property type="molecule type" value="Genomic_DNA"/>
</dbReference>
<dbReference type="STRING" id="1125725.HMPREF1325_0134"/>
<keyword evidence="2 7" id="KW-0436">Ligase</keyword>
<dbReference type="eggNOG" id="COG0017">
    <property type="taxonomic scope" value="Bacteria"/>
</dbReference>
<evidence type="ECO:0000313" key="11">
    <source>
        <dbReference type="Proteomes" id="UP000016412"/>
    </source>
</evidence>
<dbReference type="GO" id="GO:0004816">
    <property type="term" value="F:asparagine-tRNA ligase activity"/>
    <property type="evidence" value="ECO:0007669"/>
    <property type="project" value="UniProtKB-UniRule"/>
</dbReference>
<comment type="catalytic activity">
    <reaction evidence="7">
        <text>tRNA(Asn) + L-asparagine + ATP = L-asparaginyl-tRNA(Asn) + AMP + diphosphate + H(+)</text>
        <dbReference type="Rhea" id="RHEA:11180"/>
        <dbReference type="Rhea" id="RHEA-COMP:9659"/>
        <dbReference type="Rhea" id="RHEA-COMP:9674"/>
        <dbReference type="ChEBI" id="CHEBI:15378"/>
        <dbReference type="ChEBI" id="CHEBI:30616"/>
        <dbReference type="ChEBI" id="CHEBI:33019"/>
        <dbReference type="ChEBI" id="CHEBI:58048"/>
        <dbReference type="ChEBI" id="CHEBI:78442"/>
        <dbReference type="ChEBI" id="CHEBI:78515"/>
        <dbReference type="ChEBI" id="CHEBI:456215"/>
        <dbReference type="EC" id="6.1.1.22"/>
    </reaction>
</comment>
<evidence type="ECO:0000259" key="8">
    <source>
        <dbReference type="PROSITE" id="PS50862"/>
    </source>
</evidence>